<sequence length="161" mass="16686">MLLLSVCALPVLAITLGPSVKFRPPIPAYLYEDWWNSAVPTIDSTATQASLSASGNGEEFASDPCFWATAEPEQCEDACEQGEECTLAPIGSSAASLATDPSLSAAAPAAVQGALDVLSSGGDWPLQPVSAEALSRAPEAMLATMQSDCAWHPESDECDVP</sequence>
<dbReference type="AlphaFoldDB" id="A0A0D3JEL9"/>
<dbReference type="GeneID" id="17267498"/>
<dbReference type="RefSeq" id="XP_005774383.1">
    <property type="nucleotide sequence ID" value="XM_005774326.1"/>
</dbReference>
<evidence type="ECO:0000313" key="1">
    <source>
        <dbReference type="EnsemblProtists" id="EOD21954"/>
    </source>
</evidence>
<dbReference type="PaxDb" id="2903-EOD21954"/>
<dbReference type="EnsemblProtists" id="EOD21954">
    <property type="protein sequence ID" value="EOD21954"/>
    <property type="gene ID" value="EMIHUDRAFT_240715"/>
</dbReference>
<dbReference type="HOGENOM" id="CLU_1663982_0_0_1"/>
<evidence type="ECO:0000313" key="2">
    <source>
        <dbReference type="Proteomes" id="UP000013827"/>
    </source>
</evidence>
<proteinExistence type="predicted"/>
<name>A0A0D3JEL9_EMIH1</name>
<keyword evidence="2" id="KW-1185">Reference proteome</keyword>
<protein>
    <submittedName>
        <fullName evidence="1">Uncharacterized protein</fullName>
    </submittedName>
</protein>
<accession>A0A0D3JEL9</accession>
<organism evidence="1 2">
    <name type="scientific">Emiliania huxleyi (strain CCMP1516)</name>
    <dbReference type="NCBI Taxonomy" id="280463"/>
    <lineage>
        <taxon>Eukaryota</taxon>
        <taxon>Haptista</taxon>
        <taxon>Haptophyta</taxon>
        <taxon>Prymnesiophyceae</taxon>
        <taxon>Isochrysidales</taxon>
        <taxon>Noelaerhabdaceae</taxon>
        <taxon>Emiliania</taxon>
    </lineage>
</organism>
<reference evidence="1" key="2">
    <citation type="submission" date="2024-10" db="UniProtKB">
        <authorList>
            <consortium name="EnsemblProtists"/>
        </authorList>
    </citation>
    <scope>IDENTIFICATION</scope>
</reference>
<reference evidence="2" key="1">
    <citation type="journal article" date="2013" name="Nature">
        <title>Pan genome of the phytoplankton Emiliania underpins its global distribution.</title>
        <authorList>
            <person name="Read B.A."/>
            <person name="Kegel J."/>
            <person name="Klute M.J."/>
            <person name="Kuo A."/>
            <person name="Lefebvre S.C."/>
            <person name="Maumus F."/>
            <person name="Mayer C."/>
            <person name="Miller J."/>
            <person name="Monier A."/>
            <person name="Salamov A."/>
            <person name="Young J."/>
            <person name="Aguilar M."/>
            <person name="Claverie J.M."/>
            <person name="Frickenhaus S."/>
            <person name="Gonzalez K."/>
            <person name="Herman E.K."/>
            <person name="Lin Y.C."/>
            <person name="Napier J."/>
            <person name="Ogata H."/>
            <person name="Sarno A.F."/>
            <person name="Shmutz J."/>
            <person name="Schroeder D."/>
            <person name="de Vargas C."/>
            <person name="Verret F."/>
            <person name="von Dassow P."/>
            <person name="Valentin K."/>
            <person name="Van de Peer Y."/>
            <person name="Wheeler G."/>
            <person name="Dacks J.B."/>
            <person name="Delwiche C.F."/>
            <person name="Dyhrman S.T."/>
            <person name="Glockner G."/>
            <person name="John U."/>
            <person name="Richards T."/>
            <person name="Worden A.Z."/>
            <person name="Zhang X."/>
            <person name="Grigoriev I.V."/>
            <person name="Allen A.E."/>
            <person name="Bidle K."/>
            <person name="Borodovsky M."/>
            <person name="Bowler C."/>
            <person name="Brownlee C."/>
            <person name="Cock J.M."/>
            <person name="Elias M."/>
            <person name="Gladyshev V.N."/>
            <person name="Groth M."/>
            <person name="Guda C."/>
            <person name="Hadaegh A."/>
            <person name="Iglesias-Rodriguez M.D."/>
            <person name="Jenkins J."/>
            <person name="Jones B.M."/>
            <person name="Lawson T."/>
            <person name="Leese F."/>
            <person name="Lindquist E."/>
            <person name="Lobanov A."/>
            <person name="Lomsadze A."/>
            <person name="Malik S.B."/>
            <person name="Marsh M.E."/>
            <person name="Mackinder L."/>
            <person name="Mock T."/>
            <person name="Mueller-Roeber B."/>
            <person name="Pagarete A."/>
            <person name="Parker M."/>
            <person name="Probert I."/>
            <person name="Quesneville H."/>
            <person name="Raines C."/>
            <person name="Rensing S.A."/>
            <person name="Riano-Pachon D.M."/>
            <person name="Richier S."/>
            <person name="Rokitta S."/>
            <person name="Shiraiwa Y."/>
            <person name="Soanes D.M."/>
            <person name="van der Giezen M."/>
            <person name="Wahlund T.M."/>
            <person name="Williams B."/>
            <person name="Wilson W."/>
            <person name="Wolfe G."/>
            <person name="Wurch L.L."/>
        </authorList>
    </citation>
    <scope>NUCLEOTIDE SEQUENCE</scope>
</reference>
<dbReference type="KEGG" id="ehx:EMIHUDRAFT_240715"/>
<dbReference type="Proteomes" id="UP000013827">
    <property type="component" value="Unassembled WGS sequence"/>
</dbReference>